<dbReference type="InterPro" id="IPR023213">
    <property type="entry name" value="CAT-like_dom_sf"/>
</dbReference>
<sequence length="446" mass="47561">MESTKVQVMESSFVAPSEAAQATGLWLSPLDLALANRGHTPVVYLYRSGAAFSDVARVKEGMAKALAAFYPLAGRLGVNGDGRAQISCNGEGVLFVVARCDLKSDDLDLTKPSPELRRMFVPRVEALSLILAVQVTFLKCGGVVLGVASHHAVADGPSMFHFMVTWSAFTRGGDGTGVELPCHDRTLLRARSPPVVHPGALSVLCPRVTFSETPERPAATKVFTISRDQVVALRRLCGGASAFSSVSALVWRCTIVARRLPPNAEARLSFPANVRRRVTSLVPDCYFGNALVWLGTAAPVRDITSEALASVAGRISGAIARMDAELVRSAIDYFELAGMDSRPLRGSMPETEIRITSWLGMPAYAADFGSGNPLVMSRAESVRGGFVYLIDDGPKDQRGAGAVRVVMCMEAANMKDARPAAPFLRGLCWLSSPPVGGGPNPSISHY</sequence>
<dbReference type="PANTHER" id="PTHR31642">
    <property type="entry name" value="TRICHOTHECENE 3-O-ACETYLTRANSFERASE"/>
    <property type="match status" value="1"/>
</dbReference>
<dbReference type="GO" id="GO:0016747">
    <property type="term" value="F:acyltransferase activity, transferring groups other than amino-acyl groups"/>
    <property type="evidence" value="ECO:0007669"/>
    <property type="project" value="TreeGrafter"/>
</dbReference>
<dbReference type="OrthoDB" id="610638at2759"/>
<keyword evidence="5" id="KW-1185">Reference proteome</keyword>
<organism evidence="4 5">
    <name type="scientific">Digitaria exilis</name>
    <dbReference type="NCBI Taxonomy" id="1010633"/>
    <lineage>
        <taxon>Eukaryota</taxon>
        <taxon>Viridiplantae</taxon>
        <taxon>Streptophyta</taxon>
        <taxon>Embryophyta</taxon>
        <taxon>Tracheophyta</taxon>
        <taxon>Spermatophyta</taxon>
        <taxon>Magnoliopsida</taxon>
        <taxon>Liliopsida</taxon>
        <taxon>Poales</taxon>
        <taxon>Poaceae</taxon>
        <taxon>PACMAD clade</taxon>
        <taxon>Panicoideae</taxon>
        <taxon>Panicodae</taxon>
        <taxon>Paniceae</taxon>
        <taxon>Anthephorinae</taxon>
        <taxon>Digitaria</taxon>
    </lineage>
</organism>
<name>A0A835FDT5_9POAL</name>
<reference evidence="4" key="1">
    <citation type="submission" date="2020-07" db="EMBL/GenBank/DDBJ databases">
        <title>Genome sequence and genetic diversity analysis of an under-domesticated orphan crop, white fonio (Digitaria exilis).</title>
        <authorList>
            <person name="Bennetzen J.L."/>
            <person name="Chen S."/>
            <person name="Ma X."/>
            <person name="Wang X."/>
            <person name="Yssel A.E.J."/>
            <person name="Chaluvadi S.R."/>
            <person name="Johnson M."/>
            <person name="Gangashetty P."/>
            <person name="Hamidou F."/>
            <person name="Sanogo M.D."/>
            <person name="Zwaenepoel A."/>
            <person name="Wallace J."/>
            <person name="Van De Peer Y."/>
            <person name="Van Deynze A."/>
        </authorList>
    </citation>
    <scope>NUCLEOTIDE SEQUENCE</scope>
    <source>
        <tissue evidence="4">Leaves</tissue>
    </source>
</reference>
<keyword evidence="3" id="KW-0012">Acyltransferase</keyword>
<dbReference type="Proteomes" id="UP000636709">
    <property type="component" value="Unassembled WGS sequence"/>
</dbReference>
<dbReference type="Gene3D" id="3.30.559.10">
    <property type="entry name" value="Chloramphenicol acetyltransferase-like domain"/>
    <property type="match status" value="2"/>
</dbReference>
<dbReference type="InterPro" id="IPR050317">
    <property type="entry name" value="Plant_Fungal_Acyltransferase"/>
</dbReference>
<dbReference type="AlphaFoldDB" id="A0A835FDT5"/>
<keyword evidence="2" id="KW-0808">Transferase</keyword>
<evidence type="ECO:0000256" key="3">
    <source>
        <dbReference type="ARBA" id="ARBA00023315"/>
    </source>
</evidence>
<evidence type="ECO:0000313" key="5">
    <source>
        <dbReference type="Proteomes" id="UP000636709"/>
    </source>
</evidence>
<dbReference type="PANTHER" id="PTHR31642:SF16">
    <property type="entry name" value="OS08G0543400 PROTEIN"/>
    <property type="match status" value="1"/>
</dbReference>
<proteinExistence type="inferred from homology"/>
<evidence type="ECO:0000313" key="4">
    <source>
        <dbReference type="EMBL" id="KAF8743947.1"/>
    </source>
</evidence>
<accession>A0A835FDT5</accession>
<gene>
    <name evidence="4" type="ORF">HU200_013495</name>
</gene>
<evidence type="ECO:0000256" key="2">
    <source>
        <dbReference type="ARBA" id="ARBA00022679"/>
    </source>
</evidence>
<protein>
    <submittedName>
        <fullName evidence="4">Uncharacterized protein</fullName>
    </submittedName>
</protein>
<comment type="caution">
    <text evidence="4">The sequence shown here is derived from an EMBL/GenBank/DDBJ whole genome shotgun (WGS) entry which is preliminary data.</text>
</comment>
<dbReference type="EMBL" id="JACEFO010001255">
    <property type="protein sequence ID" value="KAF8743947.1"/>
    <property type="molecule type" value="Genomic_DNA"/>
</dbReference>
<comment type="similarity">
    <text evidence="1">Belongs to the plant acyltransferase family.</text>
</comment>
<evidence type="ECO:0000256" key="1">
    <source>
        <dbReference type="ARBA" id="ARBA00009861"/>
    </source>
</evidence>
<dbReference type="Pfam" id="PF02458">
    <property type="entry name" value="Transferase"/>
    <property type="match status" value="1"/>
</dbReference>